<proteinExistence type="predicted"/>
<dbReference type="GO" id="GO:0003677">
    <property type="term" value="F:DNA binding"/>
    <property type="evidence" value="ECO:0007669"/>
    <property type="project" value="UniProtKB-UniRule"/>
</dbReference>
<dbReference type="Pfam" id="PF00440">
    <property type="entry name" value="TetR_N"/>
    <property type="match status" value="1"/>
</dbReference>
<dbReference type="EMBL" id="FIKT01000015">
    <property type="protein sequence ID" value="CYX10003.1"/>
    <property type="molecule type" value="Genomic_DNA"/>
</dbReference>
<evidence type="ECO:0000313" key="5">
    <source>
        <dbReference type="Proteomes" id="UP000071962"/>
    </source>
</evidence>
<dbReference type="RefSeq" id="WP_052828106.1">
    <property type="nucleotide sequence ID" value="NZ_CEKS01000006.1"/>
</dbReference>
<sequence>MSASHYIQEALLQLIQQKEYEKITITDIAKRAGVTRISFYRNFDSKDAILELALKSAFQAYQAEHGTDLSFPALFTFFQQNKHLIDCLFKSGKEILIAQLLTDKQSLSKLPTEVAYSYAFVGYSILGACTAWYQRGMVDTPEEITRIMDQQKSS</sequence>
<dbReference type="InterPro" id="IPR001647">
    <property type="entry name" value="HTH_TetR"/>
</dbReference>
<organism evidence="4 5">
    <name type="scientific">Streptococcus suis</name>
    <dbReference type="NCBI Taxonomy" id="1307"/>
    <lineage>
        <taxon>Bacteria</taxon>
        <taxon>Bacillati</taxon>
        <taxon>Bacillota</taxon>
        <taxon>Bacilli</taxon>
        <taxon>Lactobacillales</taxon>
        <taxon>Streptococcaceae</taxon>
        <taxon>Streptococcus</taxon>
    </lineage>
</organism>
<dbReference type="InterPro" id="IPR050624">
    <property type="entry name" value="HTH-type_Tx_Regulator"/>
</dbReference>
<dbReference type="InterPro" id="IPR039532">
    <property type="entry name" value="TetR_C_Firmicutes"/>
</dbReference>
<dbReference type="PRINTS" id="PR00455">
    <property type="entry name" value="HTHTETR"/>
</dbReference>
<dbReference type="Pfam" id="PF14278">
    <property type="entry name" value="TetR_C_8"/>
    <property type="match status" value="1"/>
</dbReference>
<evidence type="ECO:0000256" key="1">
    <source>
        <dbReference type="ARBA" id="ARBA00023125"/>
    </source>
</evidence>
<evidence type="ECO:0000313" key="4">
    <source>
        <dbReference type="EMBL" id="CYX10003.1"/>
    </source>
</evidence>
<keyword evidence="1 2" id="KW-0238">DNA-binding</keyword>
<dbReference type="PANTHER" id="PTHR43479:SF11">
    <property type="entry name" value="ACREF_ENVCD OPERON REPRESSOR-RELATED"/>
    <property type="match status" value="1"/>
</dbReference>
<name>A0A0Z8SZJ7_STRSU</name>
<accession>A0A0Z8SZJ7</accession>
<dbReference type="PROSITE" id="PS50977">
    <property type="entry name" value="HTH_TETR_2"/>
    <property type="match status" value="1"/>
</dbReference>
<dbReference type="PANTHER" id="PTHR43479">
    <property type="entry name" value="ACREF/ENVCD OPERON REPRESSOR-RELATED"/>
    <property type="match status" value="1"/>
</dbReference>
<dbReference type="Gene3D" id="1.10.357.10">
    <property type="entry name" value="Tetracycline Repressor, domain 2"/>
    <property type="match status" value="1"/>
</dbReference>
<feature type="domain" description="HTH tetR-type" evidence="3">
    <location>
        <begin position="1"/>
        <end position="61"/>
    </location>
</feature>
<evidence type="ECO:0000256" key="2">
    <source>
        <dbReference type="PROSITE-ProRule" id="PRU00335"/>
    </source>
</evidence>
<dbReference type="AlphaFoldDB" id="A0A0Z8SZJ7"/>
<gene>
    <name evidence="4" type="ORF">ERS132551_01347</name>
</gene>
<feature type="DNA-binding region" description="H-T-H motif" evidence="2">
    <location>
        <begin position="24"/>
        <end position="43"/>
    </location>
</feature>
<reference evidence="4 5" key="1">
    <citation type="submission" date="2016-02" db="EMBL/GenBank/DDBJ databases">
        <authorList>
            <consortium name="Pathogen Informatics"/>
        </authorList>
    </citation>
    <scope>NUCLEOTIDE SEQUENCE [LARGE SCALE GENOMIC DNA]</scope>
    <source>
        <strain evidence="4 5">SS1062</strain>
    </source>
</reference>
<dbReference type="Proteomes" id="UP000071962">
    <property type="component" value="Unassembled WGS sequence"/>
</dbReference>
<protein>
    <submittedName>
        <fullName evidence="4">Transcriptional regulator</fullName>
    </submittedName>
</protein>
<dbReference type="SUPFAM" id="SSF46689">
    <property type="entry name" value="Homeodomain-like"/>
    <property type="match status" value="1"/>
</dbReference>
<dbReference type="InterPro" id="IPR009057">
    <property type="entry name" value="Homeodomain-like_sf"/>
</dbReference>
<evidence type="ECO:0000259" key="3">
    <source>
        <dbReference type="PROSITE" id="PS50977"/>
    </source>
</evidence>